<evidence type="ECO:0000313" key="2">
    <source>
        <dbReference type="EMBL" id="TQJ15044.1"/>
    </source>
</evidence>
<dbReference type="Pfam" id="PF17775">
    <property type="entry name" value="YchJ_M-like"/>
    <property type="match status" value="1"/>
</dbReference>
<organism evidence="2 3">
    <name type="scientific">Yimella lutea</name>
    <dbReference type="NCBI Taxonomy" id="587872"/>
    <lineage>
        <taxon>Bacteria</taxon>
        <taxon>Bacillati</taxon>
        <taxon>Actinomycetota</taxon>
        <taxon>Actinomycetes</taxon>
        <taxon>Micrococcales</taxon>
        <taxon>Dermacoccaceae</taxon>
        <taxon>Yimella</taxon>
    </lineage>
</organism>
<accession>A0A542EIB5</accession>
<reference evidence="2 3" key="1">
    <citation type="submission" date="2019-06" db="EMBL/GenBank/DDBJ databases">
        <title>Sequencing the genomes of 1000 actinobacteria strains.</title>
        <authorList>
            <person name="Klenk H.-P."/>
        </authorList>
    </citation>
    <scope>NUCLEOTIDE SEQUENCE [LARGE SCALE GENOMIC DNA]</scope>
    <source>
        <strain evidence="2 3">DSM 19828</strain>
    </source>
</reference>
<dbReference type="EMBL" id="VFMO01000001">
    <property type="protein sequence ID" value="TQJ15044.1"/>
    <property type="molecule type" value="Genomic_DNA"/>
</dbReference>
<dbReference type="InterPro" id="IPR048469">
    <property type="entry name" value="YchJ-like_M"/>
</dbReference>
<dbReference type="AlphaFoldDB" id="A0A542EIB5"/>
<evidence type="ECO:0000313" key="3">
    <source>
        <dbReference type="Proteomes" id="UP000320806"/>
    </source>
</evidence>
<protein>
    <submittedName>
        <fullName evidence="2">SEC-C motif-containing protein</fullName>
    </submittedName>
</protein>
<dbReference type="SUPFAM" id="SSF54427">
    <property type="entry name" value="NTF2-like"/>
    <property type="match status" value="1"/>
</dbReference>
<dbReference type="Proteomes" id="UP000320806">
    <property type="component" value="Unassembled WGS sequence"/>
</dbReference>
<dbReference type="InterPro" id="IPR032710">
    <property type="entry name" value="NTF2-like_dom_sf"/>
</dbReference>
<keyword evidence="3" id="KW-1185">Reference proteome</keyword>
<evidence type="ECO:0000259" key="1">
    <source>
        <dbReference type="Pfam" id="PF17775"/>
    </source>
</evidence>
<proteinExistence type="predicted"/>
<gene>
    <name evidence="2" type="ORF">FB459_2563</name>
</gene>
<name>A0A542EIB5_9MICO</name>
<sequence>MWAVPRPIRGGRGVHTGQMTDLHCPMCPCDSLLPYDACCGPLLSTDRLATTAQELMRSRYTAYFYGNREHLWRTWHPKTRPNPVTVDPETEWTGLTVHETVDGGPDDETGVVEFTATHKGGLVHERSTFARRAGRWFYLSDEG</sequence>
<dbReference type="Gene3D" id="3.10.450.50">
    <property type="match status" value="1"/>
</dbReference>
<comment type="caution">
    <text evidence="2">The sequence shown here is derived from an EMBL/GenBank/DDBJ whole genome shotgun (WGS) entry which is preliminary data.</text>
</comment>
<dbReference type="PANTHER" id="PTHR33747:SF1">
    <property type="entry name" value="ADENYLATE CYCLASE-ASSOCIATED CAP C-TERMINAL DOMAIN-CONTAINING PROTEIN"/>
    <property type="match status" value="1"/>
</dbReference>
<feature type="domain" description="YchJ-like middle NTF2-like" evidence="1">
    <location>
        <begin position="51"/>
        <end position="140"/>
    </location>
</feature>
<dbReference type="PANTHER" id="PTHR33747">
    <property type="entry name" value="UPF0225 PROTEIN SCO1677"/>
    <property type="match status" value="1"/>
</dbReference>